<feature type="non-terminal residue" evidence="1">
    <location>
        <position position="1"/>
    </location>
</feature>
<evidence type="ECO:0000313" key="1">
    <source>
        <dbReference type="EMBL" id="GAF95271.1"/>
    </source>
</evidence>
<name>X0U7F5_9ZZZZ</name>
<gene>
    <name evidence="1" type="ORF">S01H1_19579</name>
</gene>
<dbReference type="EMBL" id="BARS01010590">
    <property type="protein sequence ID" value="GAF95271.1"/>
    <property type="molecule type" value="Genomic_DNA"/>
</dbReference>
<dbReference type="AlphaFoldDB" id="X0U7F5"/>
<reference evidence="1" key="1">
    <citation type="journal article" date="2014" name="Front. Microbiol.">
        <title>High frequency of phylogenetically diverse reductive dehalogenase-homologous genes in deep subseafloor sedimentary metagenomes.</title>
        <authorList>
            <person name="Kawai M."/>
            <person name="Futagami T."/>
            <person name="Toyoda A."/>
            <person name="Takaki Y."/>
            <person name="Nishi S."/>
            <person name="Hori S."/>
            <person name="Arai W."/>
            <person name="Tsubouchi T."/>
            <person name="Morono Y."/>
            <person name="Uchiyama I."/>
            <person name="Ito T."/>
            <person name="Fujiyama A."/>
            <person name="Inagaki F."/>
            <person name="Takami H."/>
        </authorList>
    </citation>
    <scope>NUCLEOTIDE SEQUENCE</scope>
    <source>
        <strain evidence="1">Expedition CK06-06</strain>
    </source>
</reference>
<comment type="caution">
    <text evidence="1">The sequence shown here is derived from an EMBL/GenBank/DDBJ whole genome shotgun (WGS) entry which is preliminary data.</text>
</comment>
<protein>
    <submittedName>
        <fullName evidence="1">Uncharacterized protein</fullName>
    </submittedName>
</protein>
<accession>X0U7F5</accession>
<sequence>HAHGWPDVNLFFGGVHTARRSAQRGFEGVGDPRREGVAIVV</sequence>
<proteinExistence type="predicted"/>
<organism evidence="1">
    <name type="scientific">marine sediment metagenome</name>
    <dbReference type="NCBI Taxonomy" id="412755"/>
    <lineage>
        <taxon>unclassified sequences</taxon>
        <taxon>metagenomes</taxon>
        <taxon>ecological metagenomes</taxon>
    </lineage>
</organism>